<feature type="transmembrane region" description="Helical" evidence="1">
    <location>
        <begin position="361"/>
        <end position="385"/>
    </location>
</feature>
<sequence length="450" mass="50784">MTSLSTTGYMIQGTLNPHTDDKLAFYKNTNSMKKDKTYINNNMIITEYAKTIIVTLEKGTGYTTSCGIVGIYPNTNNQNSNVAFHLPNIAHHLESSISLKFSPKKITIDQIMRMPQADYFDTNEESQPSSSVFGPGYGTLVLFGEESYEFEIPKNSYIIFTDVTSSVYCIVTITKPIEIFQKTKVRSIFFQEAGKLTIWTDIPDYTIISFSVYTNKKFESFQCEEIIILGGQENYTIYDASKQTCIYGINTDGYFFTTLDTSNFEAYSISGYPLEPQIIYRAPVFIYNKGANSFIPKVVQTLSFINQRSFLYNLNSNPDSVVTIDDSGTLLINGSEHSNNIKNPFKIYSPDTLPEEKSDSIVPAIVCLVIYIVIIVVLIILSICCKSRILYYLESKDDDDETSIETQQVSQADNTKPSELYFNDVIIQMSESSELSSESGDIPIEIEEFH</sequence>
<keyword evidence="1" id="KW-0472">Membrane</keyword>
<evidence type="ECO:0000256" key="1">
    <source>
        <dbReference type="SAM" id="Phobius"/>
    </source>
</evidence>
<gene>
    <name evidence="2" type="ORF">TVAG_044990</name>
</gene>
<dbReference type="KEGG" id="tva:4769026"/>
<evidence type="ECO:0000313" key="2">
    <source>
        <dbReference type="EMBL" id="EAY11075.1"/>
    </source>
</evidence>
<dbReference type="InParanoid" id="A2E8E7"/>
<organism evidence="2 3">
    <name type="scientific">Trichomonas vaginalis (strain ATCC PRA-98 / G3)</name>
    <dbReference type="NCBI Taxonomy" id="412133"/>
    <lineage>
        <taxon>Eukaryota</taxon>
        <taxon>Metamonada</taxon>
        <taxon>Parabasalia</taxon>
        <taxon>Trichomonadida</taxon>
        <taxon>Trichomonadidae</taxon>
        <taxon>Trichomonas</taxon>
    </lineage>
</organism>
<dbReference type="VEuPathDB" id="TrichDB:TVAG_044990"/>
<accession>A2E8E7</accession>
<keyword evidence="3" id="KW-1185">Reference proteome</keyword>
<dbReference type="Proteomes" id="UP000001542">
    <property type="component" value="Unassembled WGS sequence"/>
</dbReference>
<dbReference type="VEuPathDB" id="TrichDB:TVAGG3_0550790"/>
<dbReference type="AlphaFoldDB" id="A2E8E7"/>
<protein>
    <submittedName>
        <fullName evidence="2">Uncharacterized protein</fullName>
    </submittedName>
</protein>
<evidence type="ECO:0000313" key="3">
    <source>
        <dbReference type="Proteomes" id="UP000001542"/>
    </source>
</evidence>
<keyword evidence="1" id="KW-1133">Transmembrane helix</keyword>
<keyword evidence="1" id="KW-0812">Transmembrane</keyword>
<dbReference type="RefSeq" id="XP_001323298.1">
    <property type="nucleotide sequence ID" value="XM_001323263.1"/>
</dbReference>
<reference evidence="2" key="1">
    <citation type="submission" date="2006-10" db="EMBL/GenBank/DDBJ databases">
        <authorList>
            <person name="Amadeo P."/>
            <person name="Zhao Q."/>
            <person name="Wortman J."/>
            <person name="Fraser-Liggett C."/>
            <person name="Carlton J."/>
        </authorList>
    </citation>
    <scope>NUCLEOTIDE SEQUENCE</scope>
    <source>
        <strain evidence="2">G3</strain>
    </source>
</reference>
<proteinExistence type="predicted"/>
<name>A2E8E7_TRIV3</name>
<reference evidence="2" key="2">
    <citation type="journal article" date="2007" name="Science">
        <title>Draft genome sequence of the sexually transmitted pathogen Trichomonas vaginalis.</title>
        <authorList>
            <person name="Carlton J.M."/>
            <person name="Hirt R.P."/>
            <person name="Silva J.C."/>
            <person name="Delcher A.L."/>
            <person name="Schatz M."/>
            <person name="Zhao Q."/>
            <person name="Wortman J.R."/>
            <person name="Bidwell S.L."/>
            <person name="Alsmark U.C.M."/>
            <person name="Besteiro S."/>
            <person name="Sicheritz-Ponten T."/>
            <person name="Noel C.J."/>
            <person name="Dacks J.B."/>
            <person name="Foster P.G."/>
            <person name="Simillion C."/>
            <person name="Van de Peer Y."/>
            <person name="Miranda-Saavedra D."/>
            <person name="Barton G.J."/>
            <person name="Westrop G.D."/>
            <person name="Mueller S."/>
            <person name="Dessi D."/>
            <person name="Fiori P.L."/>
            <person name="Ren Q."/>
            <person name="Paulsen I."/>
            <person name="Zhang H."/>
            <person name="Bastida-Corcuera F.D."/>
            <person name="Simoes-Barbosa A."/>
            <person name="Brown M.T."/>
            <person name="Hayes R.D."/>
            <person name="Mukherjee M."/>
            <person name="Okumura C.Y."/>
            <person name="Schneider R."/>
            <person name="Smith A.J."/>
            <person name="Vanacova S."/>
            <person name="Villalvazo M."/>
            <person name="Haas B.J."/>
            <person name="Pertea M."/>
            <person name="Feldblyum T.V."/>
            <person name="Utterback T.R."/>
            <person name="Shu C.L."/>
            <person name="Osoegawa K."/>
            <person name="de Jong P.J."/>
            <person name="Hrdy I."/>
            <person name="Horvathova L."/>
            <person name="Zubacova Z."/>
            <person name="Dolezal P."/>
            <person name="Malik S.B."/>
            <person name="Logsdon J.M. Jr."/>
            <person name="Henze K."/>
            <person name="Gupta A."/>
            <person name="Wang C.C."/>
            <person name="Dunne R.L."/>
            <person name="Upcroft J.A."/>
            <person name="Upcroft P."/>
            <person name="White O."/>
            <person name="Salzberg S.L."/>
            <person name="Tang P."/>
            <person name="Chiu C.-H."/>
            <person name="Lee Y.-S."/>
            <person name="Embley T.M."/>
            <person name="Coombs G.H."/>
            <person name="Mottram J.C."/>
            <person name="Tachezy J."/>
            <person name="Fraser-Liggett C.M."/>
            <person name="Johnson P.J."/>
        </authorList>
    </citation>
    <scope>NUCLEOTIDE SEQUENCE [LARGE SCALE GENOMIC DNA]</scope>
    <source>
        <strain evidence="2">G3</strain>
    </source>
</reference>
<dbReference type="EMBL" id="DS113326">
    <property type="protein sequence ID" value="EAY11075.1"/>
    <property type="molecule type" value="Genomic_DNA"/>
</dbReference>